<name>A0ABW5A3F3_9BACL</name>
<keyword evidence="2" id="KW-1185">Reference proteome</keyword>
<accession>A0ABW5A3F3</accession>
<evidence type="ECO:0000313" key="1">
    <source>
        <dbReference type="EMBL" id="MFD2172010.1"/>
    </source>
</evidence>
<sequence>MDRNVVHPLLERLDGDPDLRKIQKQLSAIEEKMRAGISEEAWNLVLEWEALWALYANLCIEKLYRATNEAPT</sequence>
<evidence type="ECO:0000313" key="2">
    <source>
        <dbReference type="Proteomes" id="UP001597343"/>
    </source>
</evidence>
<protein>
    <submittedName>
        <fullName evidence="1">Uncharacterized protein</fullName>
    </submittedName>
</protein>
<organism evidence="1 2">
    <name type="scientific">Tumebacillus lipolyticus</name>
    <dbReference type="NCBI Taxonomy" id="1280370"/>
    <lineage>
        <taxon>Bacteria</taxon>
        <taxon>Bacillati</taxon>
        <taxon>Bacillota</taxon>
        <taxon>Bacilli</taxon>
        <taxon>Bacillales</taxon>
        <taxon>Alicyclobacillaceae</taxon>
        <taxon>Tumebacillus</taxon>
    </lineage>
</organism>
<comment type="caution">
    <text evidence="1">The sequence shown here is derived from an EMBL/GenBank/DDBJ whole genome shotgun (WGS) entry which is preliminary data.</text>
</comment>
<reference evidence="2" key="1">
    <citation type="journal article" date="2019" name="Int. J. Syst. Evol. Microbiol.">
        <title>The Global Catalogue of Microorganisms (GCM) 10K type strain sequencing project: providing services to taxonomists for standard genome sequencing and annotation.</title>
        <authorList>
            <consortium name="The Broad Institute Genomics Platform"/>
            <consortium name="The Broad Institute Genome Sequencing Center for Infectious Disease"/>
            <person name="Wu L."/>
            <person name="Ma J."/>
        </authorList>
    </citation>
    <scope>NUCLEOTIDE SEQUENCE [LARGE SCALE GENOMIC DNA]</scope>
    <source>
        <strain evidence="2">CGMCC 1.13574</strain>
    </source>
</reference>
<gene>
    <name evidence="1" type="ORF">ACFSOY_18760</name>
</gene>
<dbReference type="RefSeq" id="WP_386049302.1">
    <property type="nucleotide sequence ID" value="NZ_JBHUIO010000011.1"/>
</dbReference>
<proteinExistence type="predicted"/>
<dbReference type="Proteomes" id="UP001597343">
    <property type="component" value="Unassembled WGS sequence"/>
</dbReference>
<dbReference type="EMBL" id="JBHUIO010000011">
    <property type="protein sequence ID" value="MFD2172010.1"/>
    <property type="molecule type" value="Genomic_DNA"/>
</dbReference>